<accession>A0A1Z1WN73</accession>
<sequence>MTQVRSMASGGFVAEREFGFHLAQRFPEVDLTKVDTSGLALVVQVGRPQTLNVHKLGRVLIGAAKGGVKTAVAVTSEGNAVAMPIFDFWLMVEEIQELKTQFRLESRVRTAA</sequence>
<reference evidence="1 2" key="1">
    <citation type="submission" date="2017-05" db="EMBL/GenBank/DDBJ databases">
        <title>Streptomyces alboflavus Genome sequencing and assembly.</title>
        <authorList>
            <person name="Wang Y."/>
            <person name="Du B."/>
            <person name="Ding Y."/>
            <person name="Liu H."/>
            <person name="Hou Q."/>
            <person name="Liu K."/>
            <person name="Wang C."/>
            <person name="Yao L."/>
        </authorList>
    </citation>
    <scope>NUCLEOTIDE SEQUENCE [LARGE SCALE GENOMIC DNA]</scope>
    <source>
        <strain evidence="1 2">MDJK44</strain>
    </source>
</reference>
<gene>
    <name evidence="1" type="ORF">SMD44_07389</name>
</gene>
<name>A0A1Z1WN73_9ACTN</name>
<proteinExistence type="predicted"/>
<dbReference type="KEGG" id="salf:SMD44_07389"/>
<dbReference type="Proteomes" id="UP000195880">
    <property type="component" value="Chromosome"/>
</dbReference>
<dbReference type="RefSeq" id="WP_087886632.1">
    <property type="nucleotide sequence ID" value="NZ_CP021748.1"/>
</dbReference>
<protein>
    <submittedName>
        <fullName evidence="1">Uncharacterized protein</fullName>
    </submittedName>
</protein>
<dbReference type="AlphaFoldDB" id="A0A1Z1WN73"/>
<dbReference type="EMBL" id="CP021748">
    <property type="protein sequence ID" value="ARX87904.1"/>
    <property type="molecule type" value="Genomic_DNA"/>
</dbReference>
<evidence type="ECO:0000313" key="2">
    <source>
        <dbReference type="Proteomes" id="UP000195880"/>
    </source>
</evidence>
<keyword evidence="2" id="KW-1185">Reference proteome</keyword>
<dbReference type="OrthoDB" id="9948072at2"/>
<organism evidence="1 2">
    <name type="scientific">Streptomyces alboflavus</name>
    <dbReference type="NCBI Taxonomy" id="67267"/>
    <lineage>
        <taxon>Bacteria</taxon>
        <taxon>Bacillati</taxon>
        <taxon>Actinomycetota</taxon>
        <taxon>Actinomycetes</taxon>
        <taxon>Kitasatosporales</taxon>
        <taxon>Streptomycetaceae</taxon>
        <taxon>Streptomyces</taxon>
    </lineage>
</organism>
<evidence type="ECO:0000313" key="1">
    <source>
        <dbReference type="EMBL" id="ARX87904.1"/>
    </source>
</evidence>